<dbReference type="Gene3D" id="3.40.50.10320">
    <property type="entry name" value="LmbE-like"/>
    <property type="match status" value="1"/>
</dbReference>
<dbReference type="GO" id="GO:0000225">
    <property type="term" value="F:N-acetylglucosaminylphosphatidylinositol deacetylase activity"/>
    <property type="evidence" value="ECO:0007669"/>
    <property type="project" value="UniProtKB-EC"/>
</dbReference>
<dbReference type="GO" id="GO:0016020">
    <property type="term" value="C:membrane"/>
    <property type="evidence" value="ECO:0007669"/>
    <property type="project" value="GOC"/>
</dbReference>
<keyword evidence="5" id="KW-1185">Reference proteome</keyword>
<evidence type="ECO:0000313" key="5">
    <source>
        <dbReference type="Proteomes" id="UP000054166"/>
    </source>
</evidence>
<dbReference type="PANTHER" id="PTHR12993:SF11">
    <property type="entry name" value="N-ACETYLGLUCOSAMINYL-PHOSPHATIDYLINOSITOL DE-N-ACETYLASE"/>
    <property type="match status" value="1"/>
</dbReference>
<accession>A0A0C3G4G6</accession>
<evidence type="ECO:0000256" key="1">
    <source>
        <dbReference type="ARBA" id="ARBA00006066"/>
    </source>
</evidence>
<dbReference type="InParanoid" id="A0A0C3G4G6"/>
<evidence type="ECO:0000313" key="4">
    <source>
        <dbReference type="EMBL" id="KIM86699.1"/>
    </source>
</evidence>
<dbReference type="STRING" id="765440.A0A0C3G4G6"/>
<feature type="signal peptide" evidence="3">
    <location>
        <begin position="1"/>
        <end position="22"/>
    </location>
</feature>
<reference evidence="5" key="2">
    <citation type="submission" date="2015-01" db="EMBL/GenBank/DDBJ databases">
        <title>Evolutionary Origins and Diversification of the Mycorrhizal Mutualists.</title>
        <authorList>
            <consortium name="DOE Joint Genome Institute"/>
            <consortium name="Mycorrhizal Genomics Consortium"/>
            <person name="Kohler A."/>
            <person name="Kuo A."/>
            <person name="Nagy L.G."/>
            <person name="Floudas D."/>
            <person name="Copeland A."/>
            <person name="Barry K.W."/>
            <person name="Cichocki N."/>
            <person name="Veneault-Fourrey C."/>
            <person name="LaButti K."/>
            <person name="Lindquist E.A."/>
            <person name="Lipzen A."/>
            <person name="Lundell T."/>
            <person name="Morin E."/>
            <person name="Murat C."/>
            <person name="Riley R."/>
            <person name="Ohm R."/>
            <person name="Sun H."/>
            <person name="Tunlid A."/>
            <person name="Henrissat B."/>
            <person name="Grigoriev I.V."/>
            <person name="Hibbett D.S."/>
            <person name="Martin F."/>
        </authorList>
    </citation>
    <scope>NUCLEOTIDE SEQUENCE [LARGE SCALE GENOMIC DNA]</scope>
    <source>
        <strain evidence="5">F 1598</strain>
    </source>
</reference>
<sequence length="300" mass="34318">MFSRLLAVLVPIFLAFVLRTSWEHDNVFFIYKLQSQGTTHSPARVLFVTAHPDDESLFFAPTLTSLLSHKRKLDKDVLSVEVYLLCLSTGDADGLGKTRQREMIHALDVFGIEEGRWWIVDSPSLQDNMTARWDPQVIADVVKPYVVEHGITTILTFDEKGISLHPNHMSLPHGLIHLLSTQLSHPIPKLYTLISLPPFAKFQGPLAPVLAKYDLALQTVWHYVYTYLFGTPSEVPPDERVSVPVFVSGARDYLTALKSMYEHRSQLVWFRWLYVVASRYMWVNEWLEVRIPSAVMVGRV</sequence>
<comment type="similarity">
    <text evidence="1">Belongs to the PIGL family.</text>
</comment>
<dbReference type="EC" id="3.5.1.89" evidence="2"/>
<dbReference type="GO" id="GO:0006506">
    <property type="term" value="P:GPI anchor biosynthetic process"/>
    <property type="evidence" value="ECO:0007669"/>
    <property type="project" value="UniProtKB-UniPathway"/>
</dbReference>
<proteinExistence type="inferred from homology"/>
<reference evidence="4 5" key="1">
    <citation type="submission" date="2014-04" db="EMBL/GenBank/DDBJ databases">
        <authorList>
            <consortium name="DOE Joint Genome Institute"/>
            <person name="Kuo A."/>
            <person name="Tarkka M."/>
            <person name="Buscot F."/>
            <person name="Kohler A."/>
            <person name="Nagy L.G."/>
            <person name="Floudas D."/>
            <person name="Copeland A."/>
            <person name="Barry K.W."/>
            <person name="Cichocki N."/>
            <person name="Veneault-Fourrey C."/>
            <person name="LaButti K."/>
            <person name="Lindquist E.A."/>
            <person name="Lipzen A."/>
            <person name="Lundell T."/>
            <person name="Morin E."/>
            <person name="Murat C."/>
            <person name="Sun H."/>
            <person name="Tunlid A."/>
            <person name="Henrissat B."/>
            <person name="Grigoriev I.V."/>
            <person name="Hibbett D.S."/>
            <person name="Martin F."/>
            <person name="Nordberg H.P."/>
            <person name="Cantor M.N."/>
            <person name="Hua S.X."/>
        </authorList>
    </citation>
    <scope>NUCLEOTIDE SEQUENCE [LARGE SCALE GENOMIC DNA]</scope>
    <source>
        <strain evidence="4 5">F 1598</strain>
    </source>
</reference>
<gene>
    <name evidence="4" type="ORF">PILCRDRAFT_815944</name>
</gene>
<protein>
    <recommendedName>
        <fullName evidence="2">N-acetylglucosaminylphosphatidylinositol deacetylase</fullName>
        <ecNumber evidence="2">3.5.1.89</ecNumber>
    </recommendedName>
</protein>
<dbReference type="Pfam" id="PF02585">
    <property type="entry name" value="PIG-L"/>
    <property type="match status" value="1"/>
</dbReference>
<dbReference type="Proteomes" id="UP000054166">
    <property type="component" value="Unassembled WGS sequence"/>
</dbReference>
<dbReference type="UniPathway" id="UPA00196"/>
<dbReference type="AlphaFoldDB" id="A0A0C3G4G6"/>
<organism evidence="4 5">
    <name type="scientific">Piloderma croceum (strain F 1598)</name>
    <dbReference type="NCBI Taxonomy" id="765440"/>
    <lineage>
        <taxon>Eukaryota</taxon>
        <taxon>Fungi</taxon>
        <taxon>Dikarya</taxon>
        <taxon>Basidiomycota</taxon>
        <taxon>Agaricomycotina</taxon>
        <taxon>Agaricomycetes</taxon>
        <taxon>Agaricomycetidae</taxon>
        <taxon>Atheliales</taxon>
        <taxon>Atheliaceae</taxon>
        <taxon>Piloderma</taxon>
    </lineage>
</organism>
<dbReference type="SUPFAM" id="SSF102588">
    <property type="entry name" value="LmbE-like"/>
    <property type="match status" value="1"/>
</dbReference>
<dbReference type="EMBL" id="KN832981">
    <property type="protein sequence ID" value="KIM86699.1"/>
    <property type="molecule type" value="Genomic_DNA"/>
</dbReference>
<keyword evidence="3" id="KW-0732">Signal</keyword>
<evidence type="ECO:0000256" key="2">
    <source>
        <dbReference type="ARBA" id="ARBA00012176"/>
    </source>
</evidence>
<dbReference type="HOGENOM" id="CLU_034979_0_2_1"/>
<dbReference type="InterPro" id="IPR024078">
    <property type="entry name" value="LmbE-like_dom_sf"/>
</dbReference>
<dbReference type="FunCoup" id="A0A0C3G4G6">
    <property type="interactions" value="258"/>
</dbReference>
<dbReference type="InterPro" id="IPR003737">
    <property type="entry name" value="GlcNAc_PI_deacetylase-related"/>
</dbReference>
<dbReference type="OrthoDB" id="440160at2759"/>
<dbReference type="PANTHER" id="PTHR12993">
    <property type="entry name" value="N-ACETYLGLUCOSAMINYL-PHOSPHATIDYLINOSITOL DE-N-ACETYLASE-RELATED"/>
    <property type="match status" value="1"/>
</dbReference>
<evidence type="ECO:0000256" key="3">
    <source>
        <dbReference type="SAM" id="SignalP"/>
    </source>
</evidence>
<name>A0A0C3G4G6_PILCF</name>
<dbReference type="GO" id="GO:0005783">
    <property type="term" value="C:endoplasmic reticulum"/>
    <property type="evidence" value="ECO:0007669"/>
    <property type="project" value="TreeGrafter"/>
</dbReference>
<feature type="chain" id="PRO_5002164637" description="N-acetylglucosaminylphosphatidylinositol deacetylase" evidence="3">
    <location>
        <begin position="23"/>
        <end position="300"/>
    </location>
</feature>